<dbReference type="Pfam" id="PF20432">
    <property type="entry name" value="Xre-like-HTH"/>
    <property type="match status" value="1"/>
</dbReference>
<keyword evidence="4" id="KW-1185">Reference proteome</keyword>
<dbReference type="EMBL" id="NSLI01000003">
    <property type="protein sequence ID" value="PAX08159.1"/>
    <property type="molecule type" value="Genomic_DNA"/>
</dbReference>
<dbReference type="Proteomes" id="UP000218151">
    <property type="component" value="Unassembled WGS sequence"/>
</dbReference>
<evidence type="ECO:0000259" key="1">
    <source>
        <dbReference type="Pfam" id="PF09722"/>
    </source>
</evidence>
<dbReference type="InterPro" id="IPR046847">
    <property type="entry name" value="Xre-like_HTH"/>
</dbReference>
<evidence type="ECO:0000313" key="3">
    <source>
        <dbReference type="EMBL" id="PAX08159.1"/>
    </source>
</evidence>
<organism evidence="3 4">
    <name type="scientific">Sphingomonas lenta</name>
    <dbReference type="NCBI Taxonomy" id="1141887"/>
    <lineage>
        <taxon>Bacteria</taxon>
        <taxon>Pseudomonadati</taxon>
        <taxon>Pseudomonadota</taxon>
        <taxon>Alphaproteobacteria</taxon>
        <taxon>Sphingomonadales</taxon>
        <taxon>Sphingomonadaceae</taxon>
        <taxon>Sphingomonas</taxon>
    </lineage>
</organism>
<dbReference type="OrthoDB" id="117888at2"/>
<comment type="caution">
    <text evidence="3">The sequence shown here is derived from an EMBL/GenBank/DDBJ whole genome shotgun (WGS) entry which is preliminary data.</text>
</comment>
<gene>
    <name evidence="3" type="ORF">CKY28_11310</name>
</gene>
<evidence type="ECO:0000259" key="2">
    <source>
        <dbReference type="Pfam" id="PF20432"/>
    </source>
</evidence>
<protein>
    <submittedName>
        <fullName evidence="3">Uncharacterized protein</fullName>
    </submittedName>
</protein>
<accession>A0A2A2SFY1</accession>
<dbReference type="AlphaFoldDB" id="A0A2A2SFY1"/>
<dbReference type="RefSeq" id="WP_095998401.1">
    <property type="nucleotide sequence ID" value="NZ_NSLI01000003.1"/>
</dbReference>
<proteinExistence type="predicted"/>
<dbReference type="Pfam" id="PF09722">
    <property type="entry name" value="Xre_MbcA_ParS_C"/>
    <property type="match status" value="1"/>
</dbReference>
<feature type="domain" description="Antitoxin Xre/MbcA/ParS-like toxin-binding" evidence="1">
    <location>
        <begin position="89"/>
        <end position="141"/>
    </location>
</feature>
<evidence type="ECO:0000313" key="4">
    <source>
        <dbReference type="Proteomes" id="UP000218151"/>
    </source>
</evidence>
<sequence>MASSSAATLTKVASEARPFSPEPISDEEAAAMFRACLNLFRLWGVTDEQAAVMLDLPRRTFARWKAEGPGRMGRDGKARLSNLMGVHKALRIIFRDPARGYAWVKAGNDAFGGRSALDVMLGGELTDLMRVRRYLDAERGGW</sequence>
<dbReference type="InterPro" id="IPR024467">
    <property type="entry name" value="Xre/MbcA/ParS-like_toxin-bd"/>
</dbReference>
<reference evidence="4" key="1">
    <citation type="submission" date="2017-09" db="EMBL/GenBank/DDBJ databases">
        <authorList>
            <person name="Feng G."/>
            <person name="Zhu H."/>
        </authorList>
    </citation>
    <scope>NUCLEOTIDE SEQUENCE [LARGE SCALE GENOMIC DNA]</scope>
    <source>
        <strain evidence="4">1PNM-20</strain>
    </source>
</reference>
<name>A0A2A2SFY1_9SPHN</name>
<feature type="domain" description="Antitoxin Xre-like helix-turn-helix" evidence="2">
    <location>
        <begin position="23"/>
        <end position="85"/>
    </location>
</feature>
<dbReference type="GO" id="GO:0003677">
    <property type="term" value="F:DNA binding"/>
    <property type="evidence" value="ECO:0007669"/>
    <property type="project" value="InterPro"/>
</dbReference>